<protein>
    <submittedName>
        <fullName evidence="2">Uncharacterized protein</fullName>
    </submittedName>
</protein>
<evidence type="ECO:0000256" key="1">
    <source>
        <dbReference type="SAM" id="MobiDB-lite"/>
    </source>
</evidence>
<dbReference type="EMBL" id="AGNL01026905">
    <property type="protein sequence ID" value="EJK57840.1"/>
    <property type="molecule type" value="Genomic_DNA"/>
</dbReference>
<evidence type="ECO:0000313" key="3">
    <source>
        <dbReference type="Proteomes" id="UP000266841"/>
    </source>
</evidence>
<dbReference type="Proteomes" id="UP000266841">
    <property type="component" value="Unassembled WGS sequence"/>
</dbReference>
<accession>K0RXW9</accession>
<sequence length="120" mass="12977">EIADGRTGSLGPSFTSPAIPDDQHLPAVEAAWPQNRIVPSHWPGHPSGRHIVPDEAQVHTARPMSQGGEESLIEIDHHCRHRPIESSASSPAATARRLADRFVGRQNGEMIVSHHPEGAL</sequence>
<keyword evidence="3" id="KW-1185">Reference proteome</keyword>
<reference evidence="2 3" key="1">
    <citation type="journal article" date="2012" name="Genome Biol.">
        <title>Genome and low-iron response of an oceanic diatom adapted to chronic iron limitation.</title>
        <authorList>
            <person name="Lommer M."/>
            <person name="Specht M."/>
            <person name="Roy A.S."/>
            <person name="Kraemer L."/>
            <person name="Andreson R."/>
            <person name="Gutowska M.A."/>
            <person name="Wolf J."/>
            <person name="Bergner S.V."/>
            <person name="Schilhabel M.B."/>
            <person name="Klostermeier U.C."/>
            <person name="Beiko R.G."/>
            <person name="Rosenstiel P."/>
            <person name="Hippler M."/>
            <person name="Laroche J."/>
        </authorList>
    </citation>
    <scope>NUCLEOTIDE SEQUENCE [LARGE SCALE GENOMIC DNA]</scope>
    <source>
        <strain evidence="2 3">CCMP1005</strain>
    </source>
</reference>
<gene>
    <name evidence="2" type="ORF">THAOC_22078</name>
</gene>
<feature type="non-terminal residue" evidence="2">
    <location>
        <position position="1"/>
    </location>
</feature>
<evidence type="ECO:0000313" key="2">
    <source>
        <dbReference type="EMBL" id="EJK57840.1"/>
    </source>
</evidence>
<feature type="region of interest" description="Disordered" evidence="1">
    <location>
        <begin position="1"/>
        <end position="24"/>
    </location>
</feature>
<dbReference type="AlphaFoldDB" id="K0RXW9"/>
<name>K0RXW9_THAOC</name>
<organism evidence="2 3">
    <name type="scientific">Thalassiosira oceanica</name>
    <name type="common">Marine diatom</name>
    <dbReference type="NCBI Taxonomy" id="159749"/>
    <lineage>
        <taxon>Eukaryota</taxon>
        <taxon>Sar</taxon>
        <taxon>Stramenopiles</taxon>
        <taxon>Ochrophyta</taxon>
        <taxon>Bacillariophyta</taxon>
        <taxon>Coscinodiscophyceae</taxon>
        <taxon>Thalassiosirophycidae</taxon>
        <taxon>Thalassiosirales</taxon>
        <taxon>Thalassiosiraceae</taxon>
        <taxon>Thalassiosira</taxon>
    </lineage>
</organism>
<comment type="caution">
    <text evidence="2">The sequence shown here is derived from an EMBL/GenBank/DDBJ whole genome shotgun (WGS) entry which is preliminary data.</text>
</comment>
<proteinExistence type="predicted"/>